<keyword evidence="2" id="KW-1185">Reference proteome</keyword>
<dbReference type="AlphaFoldDB" id="A0A182PZL8"/>
<accession>A0A182PZL8</accession>
<evidence type="ECO:0000313" key="2">
    <source>
        <dbReference type="Proteomes" id="UP000075886"/>
    </source>
</evidence>
<reference evidence="2" key="1">
    <citation type="submission" date="2014-01" db="EMBL/GenBank/DDBJ databases">
        <title>The Genome Sequence of Anopheles farauti FAR1 (V2).</title>
        <authorList>
            <consortium name="The Broad Institute Genomics Platform"/>
            <person name="Neafsey D.E."/>
            <person name="Besansky N."/>
            <person name="Howell P."/>
            <person name="Walton C."/>
            <person name="Young S.K."/>
            <person name="Zeng Q."/>
            <person name="Gargeya S."/>
            <person name="Fitzgerald M."/>
            <person name="Haas B."/>
            <person name="Abouelleil A."/>
            <person name="Allen A.W."/>
            <person name="Alvarado L."/>
            <person name="Arachchi H.M."/>
            <person name="Berlin A.M."/>
            <person name="Chapman S.B."/>
            <person name="Gainer-Dewar J."/>
            <person name="Goldberg J."/>
            <person name="Griggs A."/>
            <person name="Gujja S."/>
            <person name="Hansen M."/>
            <person name="Howarth C."/>
            <person name="Imamovic A."/>
            <person name="Ireland A."/>
            <person name="Larimer J."/>
            <person name="McCowan C."/>
            <person name="Murphy C."/>
            <person name="Pearson M."/>
            <person name="Poon T.W."/>
            <person name="Priest M."/>
            <person name="Roberts A."/>
            <person name="Saif S."/>
            <person name="Shea T."/>
            <person name="Sisk P."/>
            <person name="Sykes S."/>
            <person name="Wortman J."/>
            <person name="Nusbaum C."/>
            <person name="Birren B."/>
        </authorList>
    </citation>
    <scope>NUCLEOTIDE SEQUENCE [LARGE SCALE GENOMIC DNA]</scope>
    <source>
        <strain evidence="2">FAR1</strain>
    </source>
</reference>
<sequence length="150" mass="16577">MPNCSACGVANPNATSQMTITNFIALESFDMVWDLRENDGQVADDAGDEDEAVKDRYRQYDADRVRPVAALRFVPRPAHAVVRGQILRLVLLVVVSWMLRCRDVTVPTAQPVQVQEANPVRRTIRDCNGRDKATGGLAGAVTPVSCPWKR</sequence>
<evidence type="ECO:0000313" key="1">
    <source>
        <dbReference type="EnsemblMetazoa" id="AFAF000143-PA"/>
    </source>
</evidence>
<dbReference type="Proteomes" id="UP000075886">
    <property type="component" value="Unassembled WGS sequence"/>
</dbReference>
<dbReference type="EMBL" id="AXCN02000293">
    <property type="status" value="NOT_ANNOTATED_CDS"/>
    <property type="molecule type" value="Genomic_DNA"/>
</dbReference>
<dbReference type="EnsemblMetazoa" id="AFAF000143-RA">
    <property type="protein sequence ID" value="AFAF000143-PA"/>
    <property type="gene ID" value="AFAF000143"/>
</dbReference>
<name>A0A182PZL8_9DIPT</name>
<reference evidence="1" key="2">
    <citation type="submission" date="2020-05" db="UniProtKB">
        <authorList>
            <consortium name="EnsemblMetazoa"/>
        </authorList>
    </citation>
    <scope>IDENTIFICATION</scope>
    <source>
        <strain evidence="1">FAR1</strain>
    </source>
</reference>
<proteinExistence type="predicted"/>
<dbReference type="VEuPathDB" id="VectorBase:AFAF000143"/>
<organism evidence="1 2">
    <name type="scientific">Anopheles farauti</name>
    <dbReference type="NCBI Taxonomy" id="69004"/>
    <lineage>
        <taxon>Eukaryota</taxon>
        <taxon>Metazoa</taxon>
        <taxon>Ecdysozoa</taxon>
        <taxon>Arthropoda</taxon>
        <taxon>Hexapoda</taxon>
        <taxon>Insecta</taxon>
        <taxon>Pterygota</taxon>
        <taxon>Neoptera</taxon>
        <taxon>Endopterygota</taxon>
        <taxon>Diptera</taxon>
        <taxon>Nematocera</taxon>
        <taxon>Culicoidea</taxon>
        <taxon>Culicidae</taxon>
        <taxon>Anophelinae</taxon>
        <taxon>Anopheles</taxon>
    </lineage>
</organism>
<protein>
    <submittedName>
        <fullName evidence="1">Uncharacterized protein</fullName>
    </submittedName>
</protein>